<accession>A0ABP5P0N6</accession>
<reference evidence="5" key="1">
    <citation type="journal article" date="2019" name="Int. J. Syst. Evol. Microbiol.">
        <title>The Global Catalogue of Microorganisms (GCM) 10K type strain sequencing project: providing services to taxonomists for standard genome sequencing and annotation.</title>
        <authorList>
            <consortium name="The Broad Institute Genomics Platform"/>
            <consortium name="The Broad Institute Genome Sequencing Center for Infectious Disease"/>
            <person name="Wu L."/>
            <person name="Ma J."/>
        </authorList>
    </citation>
    <scope>NUCLEOTIDE SEQUENCE [LARGE SCALE GENOMIC DNA]</scope>
    <source>
        <strain evidence="5">JCM 16114</strain>
    </source>
</reference>
<dbReference type="RefSeq" id="WP_344470905.1">
    <property type="nucleotide sequence ID" value="NZ_BAAAQX010000002.1"/>
</dbReference>
<protein>
    <recommendedName>
        <fullName evidence="6">DUF4872 domain-containing protein</fullName>
    </recommendedName>
</protein>
<dbReference type="Pfam" id="PF14399">
    <property type="entry name" value="BtrH_N"/>
    <property type="match status" value="1"/>
</dbReference>
<evidence type="ECO:0000259" key="2">
    <source>
        <dbReference type="Pfam" id="PF14399"/>
    </source>
</evidence>
<proteinExistence type="predicted"/>
<name>A0ABP5P0N6_9ACTN</name>
<dbReference type="Pfam" id="PF16169">
    <property type="entry name" value="DUF4872"/>
    <property type="match status" value="1"/>
</dbReference>
<keyword evidence="5" id="KW-1185">Reference proteome</keyword>
<evidence type="ECO:0000313" key="5">
    <source>
        <dbReference type="Proteomes" id="UP001499843"/>
    </source>
</evidence>
<dbReference type="InterPro" id="IPR032369">
    <property type="entry name" value="DUF4872"/>
</dbReference>
<feature type="domain" description="Butirosin biosynthesis protein H N-terminal" evidence="2">
    <location>
        <begin position="48"/>
        <end position="164"/>
    </location>
</feature>
<evidence type="ECO:0000313" key="4">
    <source>
        <dbReference type="EMBL" id="GAA2205396.1"/>
    </source>
</evidence>
<feature type="transmembrane region" description="Helical" evidence="1">
    <location>
        <begin position="42"/>
        <end position="70"/>
    </location>
</feature>
<comment type="caution">
    <text evidence="4">The sequence shown here is derived from an EMBL/GenBank/DDBJ whole genome shotgun (WGS) entry which is preliminary data.</text>
</comment>
<gene>
    <name evidence="4" type="ORF">GCM10009850_008540</name>
</gene>
<dbReference type="Proteomes" id="UP001499843">
    <property type="component" value="Unassembled WGS sequence"/>
</dbReference>
<evidence type="ECO:0000256" key="1">
    <source>
        <dbReference type="SAM" id="Phobius"/>
    </source>
</evidence>
<organism evidence="4 5">
    <name type="scientific">Nonomuraea monospora</name>
    <dbReference type="NCBI Taxonomy" id="568818"/>
    <lineage>
        <taxon>Bacteria</taxon>
        <taxon>Bacillati</taxon>
        <taxon>Actinomycetota</taxon>
        <taxon>Actinomycetes</taxon>
        <taxon>Streptosporangiales</taxon>
        <taxon>Streptosporangiaceae</taxon>
        <taxon>Nonomuraea</taxon>
    </lineage>
</organism>
<keyword evidence="1" id="KW-1133">Transmembrane helix</keyword>
<keyword evidence="1" id="KW-0472">Membrane</keyword>
<feature type="domain" description="DUF4872" evidence="3">
    <location>
        <begin position="176"/>
        <end position="334"/>
    </location>
</feature>
<dbReference type="EMBL" id="BAAAQX010000002">
    <property type="protein sequence ID" value="GAA2205396.1"/>
    <property type="molecule type" value="Genomic_DNA"/>
</dbReference>
<keyword evidence="1" id="KW-0812">Transmembrane</keyword>
<sequence>MTDHKHLKRRVRERMARTGESYTTALRHVAGRARRHHHESALLRDVLGGGLSEAMLLGLGGGIGFMYFVFEYAGHPPMLTVVAQAHPEPMIPLALARAGVPHELRRTGSAKAAERNLRAALDAGHRPICRISRHLLPWRETMPFPDPVDVAVTGLDGDTVRVRDDGPGELPLAAFMAAWSALPKTKHLLVEVTGPATGQPDVRAAITDTAAKLTGPVLGNNFDVNFGLSGMRKLAAQLADTTGKQGWTRRFADPGPALDRLAECLEVDYTAPGATRPLYADFLLEAEHAGCGEAAGLYRECGRQWSRVAAAAAAREPLAEVAALVAEAVLLEERGAEALAKIY</sequence>
<evidence type="ECO:0008006" key="6">
    <source>
        <dbReference type="Google" id="ProtNLM"/>
    </source>
</evidence>
<dbReference type="InterPro" id="IPR026935">
    <property type="entry name" value="BtrH_N"/>
</dbReference>
<evidence type="ECO:0000259" key="3">
    <source>
        <dbReference type="Pfam" id="PF16169"/>
    </source>
</evidence>